<evidence type="ECO:0000259" key="1">
    <source>
        <dbReference type="Pfam" id="PF03061"/>
    </source>
</evidence>
<dbReference type="Gene3D" id="3.10.129.10">
    <property type="entry name" value="Hotdog Thioesterase"/>
    <property type="match status" value="1"/>
</dbReference>
<dbReference type="SUPFAM" id="SSF54637">
    <property type="entry name" value="Thioesterase/thiol ester dehydrase-isomerase"/>
    <property type="match status" value="1"/>
</dbReference>
<gene>
    <name evidence="2" type="ORF">CSC94_08040</name>
</gene>
<dbReference type="GO" id="GO:0016790">
    <property type="term" value="F:thiolester hydrolase activity"/>
    <property type="evidence" value="ECO:0007669"/>
    <property type="project" value="UniProtKB-ARBA"/>
</dbReference>
<keyword evidence="3" id="KW-1185">Reference proteome</keyword>
<dbReference type="CDD" id="cd03443">
    <property type="entry name" value="PaaI_thioesterase"/>
    <property type="match status" value="1"/>
</dbReference>
<comment type="caution">
    <text evidence="2">The sequence shown here is derived from an EMBL/GenBank/DDBJ whole genome shotgun (WGS) entry which is preliminary data.</text>
</comment>
<dbReference type="OrthoDB" id="8588611at2"/>
<name>A0A2G1QQ85_9HYPH</name>
<accession>A0A2G1QQ85</accession>
<organism evidence="2 3">
    <name type="scientific">Zhengella mangrovi</name>
    <dbReference type="NCBI Taxonomy" id="1982044"/>
    <lineage>
        <taxon>Bacteria</taxon>
        <taxon>Pseudomonadati</taxon>
        <taxon>Pseudomonadota</taxon>
        <taxon>Alphaproteobacteria</taxon>
        <taxon>Hyphomicrobiales</taxon>
        <taxon>Notoacmeibacteraceae</taxon>
        <taxon>Zhengella</taxon>
    </lineage>
</organism>
<protein>
    <recommendedName>
        <fullName evidence="1">Thioesterase domain-containing protein</fullName>
    </recommendedName>
</protein>
<dbReference type="AlphaFoldDB" id="A0A2G1QQ85"/>
<reference evidence="2 3" key="1">
    <citation type="submission" date="2017-10" db="EMBL/GenBank/DDBJ databases">
        <title>Sedimentibacterium mangrovi gen. nov., sp. nov., a novel member of family Phyllobacteriacea isolated from mangrove sediment.</title>
        <authorList>
            <person name="Liao H."/>
            <person name="Tian Y."/>
        </authorList>
    </citation>
    <scope>NUCLEOTIDE SEQUENCE [LARGE SCALE GENOMIC DNA]</scope>
    <source>
        <strain evidence="2 3">X9-2-2</strain>
    </source>
</reference>
<proteinExistence type="predicted"/>
<dbReference type="RefSeq" id="WP_099305700.1">
    <property type="nucleotide sequence ID" value="NZ_PDVP01000003.1"/>
</dbReference>
<dbReference type="Proteomes" id="UP000221168">
    <property type="component" value="Unassembled WGS sequence"/>
</dbReference>
<dbReference type="InterPro" id="IPR029069">
    <property type="entry name" value="HotDog_dom_sf"/>
</dbReference>
<feature type="domain" description="Thioesterase" evidence="1">
    <location>
        <begin position="51"/>
        <end position="118"/>
    </location>
</feature>
<evidence type="ECO:0000313" key="3">
    <source>
        <dbReference type="Proteomes" id="UP000221168"/>
    </source>
</evidence>
<evidence type="ECO:0000313" key="2">
    <source>
        <dbReference type="EMBL" id="PHP67639.1"/>
    </source>
</evidence>
<dbReference type="InterPro" id="IPR006683">
    <property type="entry name" value="Thioestr_dom"/>
</dbReference>
<dbReference type="Pfam" id="PF03061">
    <property type="entry name" value="4HBT"/>
    <property type="match status" value="1"/>
</dbReference>
<sequence length="138" mass="14806">MSLLTTTETDAVLEKMFAPFIRRMGLKTVSVGERETTFLLPGDMDFVHGGGVICGQAIASAADTCAILALAAANGRFRMVTTVDLTTHFIRPLKPVDAHVRIVIESNGKRMAYLRAEIAPVGSDKLSATATGAFMYLD</sequence>
<dbReference type="EMBL" id="PDVP01000003">
    <property type="protein sequence ID" value="PHP67639.1"/>
    <property type="molecule type" value="Genomic_DNA"/>
</dbReference>